<evidence type="ECO:0000313" key="3">
    <source>
        <dbReference type="Proteomes" id="UP001164374"/>
    </source>
</evidence>
<gene>
    <name evidence="2" type="ORF">N5I87_24910</name>
</gene>
<dbReference type="CDD" id="cd04301">
    <property type="entry name" value="NAT_SF"/>
    <property type="match status" value="1"/>
</dbReference>
<dbReference type="InterPro" id="IPR000182">
    <property type="entry name" value="GNAT_dom"/>
</dbReference>
<dbReference type="NCBIfam" id="TIGR04045">
    <property type="entry name" value="MSMEG_0567_GNAT"/>
    <property type="match status" value="1"/>
</dbReference>
<proteinExistence type="predicted"/>
<dbReference type="GO" id="GO:0016747">
    <property type="term" value="F:acyltransferase activity, transferring groups other than amino-acyl groups"/>
    <property type="evidence" value="ECO:0007669"/>
    <property type="project" value="InterPro"/>
</dbReference>
<feature type="domain" description="N-acetyltransferase" evidence="1">
    <location>
        <begin position="15"/>
        <end position="171"/>
    </location>
</feature>
<dbReference type="EC" id="2.3.1.-" evidence="2"/>
<name>A0AAE3I7V2_9RALS</name>
<dbReference type="SUPFAM" id="SSF55729">
    <property type="entry name" value="Acyl-CoA N-acyltransferases (Nat)"/>
    <property type="match status" value="1"/>
</dbReference>
<reference evidence="2" key="2">
    <citation type="submission" date="2023-02" db="EMBL/GenBank/DDBJ databases">
        <authorList>
            <person name="Lu C.-H."/>
        </authorList>
    </citation>
    <scope>NUCLEOTIDE SEQUENCE</scope>
    <source>
        <strain evidence="2">22TCCZM01-4</strain>
    </source>
</reference>
<dbReference type="InterPro" id="IPR024035">
    <property type="entry name" value="MSMEG_0567_GNAT"/>
</dbReference>
<dbReference type="PROSITE" id="PS51186">
    <property type="entry name" value="GNAT"/>
    <property type="match status" value="1"/>
</dbReference>
<dbReference type="RefSeq" id="WP_260800978.1">
    <property type="nucleotide sequence ID" value="NZ_JAOCQJ010000010.1"/>
</dbReference>
<accession>A0AAE3I7V2</accession>
<keyword evidence="2" id="KW-0808">Transferase</keyword>
<dbReference type="AlphaFoldDB" id="A0AAE3I7V2"/>
<dbReference type="EMBL" id="JAOCQJ010000010">
    <property type="protein sequence ID" value="MCT7319273.1"/>
    <property type="molecule type" value="Genomic_DNA"/>
</dbReference>
<dbReference type="Pfam" id="PF00583">
    <property type="entry name" value="Acetyltransf_1"/>
    <property type="match status" value="1"/>
</dbReference>
<keyword evidence="2" id="KW-0012">Acyltransferase</keyword>
<comment type="caution">
    <text evidence="2">The sequence shown here is derived from an EMBL/GenBank/DDBJ whole genome shotgun (WGS) entry which is preliminary data.</text>
</comment>
<reference evidence="2" key="1">
    <citation type="journal article" date="2023" name="Front. Microbiol.">
        <title>Ralstonia chuxiongensis sp. nov., Ralstonia mojiangensis sp. nov., and Ralstonia soli sp. nov., isolated from tobacco fields, are three novel species in the family Burkholderiaceae.</title>
        <authorList>
            <person name="Lu C.H."/>
            <person name="Zhang Y.Y."/>
            <person name="Jiang N."/>
            <person name="Chen W."/>
            <person name="Shao X."/>
            <person name="Zhao Z.M."/>
            <person name="Lu W.L."/>
            <person name="Hu X."/>
            <person name="Xi Y.X."/>
            <person name="Zou S.Y."/>
            <person name="Wei Q.J."/>
            <person name="Lin Z.L."/>
            <person name="Gong L."/>
            <person name="Gai X.T."/>
            <person name="Zhang L.Q."/>
            <person name="Li J.Y."/>
            <person name="Jin Y."/>
            <person name="Xia Z.Y."/>
        </authorList>
    </citation>
    <scope>NUCLEOTIDE SEQUENCE</scope>
    <source>
        <strain evidence="2">22TCCZM01-4</strain>
    </source>
</reference>
<dbReference type="Gene3D" id="3.40.630.30">
    <property type="match status" value="1"/>
</dbReference>
<sequence length="182" mass="20422">MIDDLCVEVPQISNCRIRLATSAREIGMARQLRREVFCREQRIFPSDDHDEIDAAALVLVAVLEAETGPVGPVVGTVRIHESEPGIWYGSRLAVHTAYRNHRGIGSTLIRLAVSTAHGKGCKQFLAHVQLLNVPMFERLHWTTVAREDCFDRPHHLMHADLTHYPPCVTPRLGYVTGVLEAR</sequence>
<dbReference type="InterPro" id="IPR016181">
    <property type="entry name" value="Acyl_CoA_acyltransferase"/>
</dbReference>
<protein>
    <submittedName>
        <fullName evidence="2">GNAT family N-acetyltransferase</fullName>
        <ecNumber evidence="2">2.3.1.-</ecNumber>
    </submittedName>
</protein>
<evidence type="ECO:0000313" key="2">
    <source>
        <dbReference type="EMBL" id="MCT7319273.1"/>
    </source>
</evidence>
<organism evidence="2 3">
    <name type="scientific">Ralstonia mojiangensis</name>
    <dbReference type="NCBI Taxonomy" id="2953895"/>
    <lineage>
        <taxon>Bacteria</taxon>
        <taxon>Pseudomonadati</taxon>
        <taxon>Pseudomonadota</taxon>
        <taxon>Betaproteobacteria</taxon>
        <taxon>Burkholderiales</taxon>
        <taxon>Burkholderiaceae</taxon>
        <taxon>Ralstonia</taxon>
    </lineage>
</organism>
<evidence type="ECO:0000259" key="1">
    <source>
        <dbReference type="PROSITE" id="PS51186"/>
    </source>
</evidence>
<dbReference type="Proteomes" id="UP001164374">
    <property type="component" value="Unassembled WGS sequence"/>
</dbReference>